<dbReference type="Proteomes" id="UP000694843">
    <property type="component" value="Unplaced"/>
</dbReference>
<dbReference type="KEGG" id="hazt:125178893"/>
<sequence>MTGNDCCPPLIASQYPAVFTGRDVAAVAAMLLHAKPKRVDVDMEAADLRGAPWGALVAAAGGVDVVLKLSSPDRNEHHDDLLLPLQDSGVRLVTFSGCVGTSAGVAALASCVARDADLYINMAAPLDLSALGGTYKYLCICVSRPFPPPGPSSPTWPLPSSPPPTLAVELADVGSWEAGAHTILSLAPPGKRFGSLRCSRGAAALDRCSLRAAVLVSLLQRLHAAGVRTETEGDTCAEVDEWGTVRLWITDQWPTGGPEVLSDAELRWRKYLGWRKFLD</sequence>
<gene>
    <name evidence="2" type="primary">LOC125178893</name>
</gene>
<evidence type="ECO:0000313" key="2">
    <source>
        <dbReference type="RefSeq" id="XP_047739659.1"/>
    </source>
</evidence>
<proteinExistence type="predicted"/>
<accession>A0A979FRA9</accession>
<reference evidence="2" key="1">
    <citation type="submission" date="2025-08" db="UniProtKB">
        <authorList>
            <consortium name="RefSeq"/>
        </authorList>
    </citation>
    <scope>IDENTIFICATION</scope>
    <source>
        <tissue evidence="2">Whole organism</tissue>
    </source>
</reference>
<keyword evidence="1" id="KW-1185">Reference proteome</keyword>
<protein>
    <submittedName>
        <fullName evidence="2">Uncharacterized protein LOC125178893</fullName>
    </submittedName>
</protein>
<evidence type="ECO:0000313" key="1">
    <source>
        <dbReference type="Proteomes" id="UP000694843"/>
    </source>
</evidence>
<name>A0A979FRA9_HYAAZ</name>
<organism evidence="1 2">
    <name type="scientific">Hyalella azteca</name>
    <name type="common">Amphipod</name>
    <dbReference type="NCBI Taxonomy" id="294128"/>
    <lineage>
        <taxon>Eukaryota</taxon>
        <taxon>Metazoa</taxon>
        <taxon>Ecdysozoa</taxon>
        <taxon>Arthropoda</taxon>
        <taxon>Crustacea</taxon>
        <taxon>Multicrustacea</taxon>
        <taxon>Malacostraca</taxon>
        <taxon>Eumalacostraca</taxon>
        <taxon>Peracarida</taxon>
        <taxon>Amphipoda</taxon>
        <taxon>Senticaudata</taxon>
        <taxon>Talitrida</taxon>
        <taxon>Talitroidea</taxon>
        <taxon>Hyalellidae</taxon>
        <taxon>Hyalella</taxon>
    </lineage>
</organism>
<dbReference type="RefSeq" id="XP_047739659.1">
    <property type="nucleotide sequence ID" value="XM_047883703.1"/>
</dbReference>
<dbReference type="GeneID" id="125178893"/>
<dbReference type="AlphaFoldDB" id="A0A979FRA9"/>